<evidence type="ECO:0000256" key="5">
    <source>
        <dbReference type="PIRNR" id="PIRNR000410"/>
    </source>
</evidence>
<proteinExistence type="predicted"/>
<feature type="domain" description="CheR-type methyltransferase" evidence="7">
    <location>
        <begin position="8"/>
        <end position="280"/>
    </location>
</feature>
<comment type="catalytic activity">
    <reaction evidence="1 5">
        <text>L-glutamyl-[protein] + S-adenosyl-L-methionine = [protein]-L-glutamate 5-O-methyl ester + S-adenosyl-L-homocysteine</text>
        <dbReference type="Rhea" id="RHEA:24452"/>
        <dbReference type="Rhea" id="RHEA-COMP:10208"/>
        <dbReference type="Rhea" id="RHEA-COMP:10311"/>
        <dbReference type="ChEBI" id="CHEBI:29973"/>
        <dbReference type="ChEBI" id="CHEBI:57856"/>
        <dbReference type="ChEBI" id="CHEBI:59789"/>
        <dbReference type="ChEBI" id="CHEBI:82795"/>
        <dbReference type="EC" id="2.1.1.80"/>
    </reaction>
</comment>
<dbReference type="Gene3D" id="3.40.50.150">
    <property type="entry name" value="Vaccinia Virus protein VP39"/>
    <property type="match status" value="1"/>
</dbReference>
<sequence length="280" mass="33391">MLNKKEPIFNREFNFTHENFDRVVELIDELSGIKLSSRKTDMVYSRLARRLRKLGLRDFDLYLDRVIEDEEEKVNFINSLTTNLTHFFRENHHFEFLQKIYFPELFQKNQKRIRFWSAGCSTGEEPYSLSMVWQGQANKPLGIDFKILATDLDTNVLESCRRGIYQSEKIKNIEQKYEKWFRQTDDCKAEEWKISPRLREYIFFKQLNLMEEWPMKGPLDLIICRNVLIYFDKETQQNLVNRFAGLLSDNGILMLGHSENLSANKRLFTPLGKTTFRKAS</sequence>
<dbReference type="EC" id="2.1.1.80" evidence="5"/>
<dbReference type="PROSITE" id="PS50123">
    <property type="entry name" value="CHER"/>
    <property type="match status" value="1"/>
</dbReference>
<feature type="binding site" evidence="6">
    <location>
        <position position="151"/>
    </location>
    <ligand>
        <name>S-adenosyl-L-methionine</name>
        <dbReference type="ChEBI" id="CHEBI:59789"/>
    </ligand>
</feature>
<dbReference type="GO" id="GO:0032259">
    <property type="term" value="P:methylation"/>
    <property type="evidence" value="ECO:0007669"/>
    <property type="project" value="UniProtKB-KW"/>
</dbReference>
<name>A0A545UBA5_9GAMM</name>
<comment type="caution">
    <text evidence="8">The sequence shown here is derived from an EMBL/GenBank/DDBJ whole genome shotgun (WGS) entry which is preliminary data.</text>
</comment>
<keyword evidence="4 5" id="KW-0949">S-adenosyl-L-methionine</keyword>
<evidence type="ECO:0000313" key="9">
    <source>
        <dbReference type="Proteomes" id="UP000315439"/>
    </source>
</evidence>
<gene>
    <name evidence="8" type="ORF">FLL46_17635</name>
</gene>
<dbReference type="PRINTS" id="PR00996">
    <property type="entry name" value="CHERMTFRASE"/>
</dbReference>
<feature type="binding site" evidence="6">
    <location>
        <position position="85"/>
    </location>
    <ligand>
        <name>S-adenosyl-L-methionine</name>
        <dbReference type="ChEBI" id="CHEBI:59789"/>
    </ligand>
</feature>
<accession>A0A545UBA5</accession>
<dbReference type="InterPro" id="IPR022641">
    <property type="entry name" value="CheR_N"/>
</dbReference>
<feature type="binding site" evidence="6">
    <location>
        <position position="125"/>
    </location>
    <ligand>
        <name>S-adenosyl-L-methionine</name>
        <dbReference type="ChEBI" id="CHEBI:59789"/>
    </ligand>
</feature>
<comment type="function">
    <text evidence="5">Methylation of the membrane-bound methyl-accepting chemotaxis proteins (MCP) to form gamma-glutamyl methyl ester residues in MCP.</text>
</comment>
<dbReference type="Pfam" id="PF01739">
    <property type="entry name" value="CheR"/>
    <property type="match status" value="1"/>
</dbReference>
<dbReference type="InterPro" id="IPR000780">
    <property type="entry name" value="CheR_MeTrfase"/>
</dbReference>
<protein>
    <recommendedName>
        <fullName evidence="5">Chemotaxis protein methyltransferase</fullName>
        <ecNumber evidence="5">2.1.1.80</ecNumber>
    </recommendedName>
</protein>
<keyword evidence="3 5" id="KW-0808">Transferase</keyword>
<dbReference type="Gene3D" id="1.10.155.10">
    <property type="entry name" value="Chemotaxis receptor methyltransferase CheR, N-terminal domain"/>
    <property type="match status" value="1"/>
</dbReference>
<evidence type="ECO:0000256" key="1">
    <source>
        <dbReference type="ARBA" id="ARBA00001541"/>
    </source>
</evidence>
<dbReference type="InterPro" id="IPR036804">
    <property type="entry name" value="CheR_N_sf"/>
</dbReference>
<dbReference type="Proteomes" id="UP000315439">
    <property type="component" value="Unassembled WGS sequence"/>
</dbReference>
<evidence type="ECO:0000256" key="6">
    <source>
        <dbReference type="PIRSR" id="PIRSR000410-1"/>
    </source>
</evidence>
<dbReference type="OrthoDB" id="9816309at2"/>
<evidence type="ECO:0000256" key="2">
    <source>
        <dbReference type="ARBA" id="ARBA00022603"/>
    </source>
</evidence>
<dbReference type="PANTHER" id="PTHR24422:SF19">
    <property type="entry name" value="CHEMOTAXIS PROTEIN METHYLTRANSFERASE"/>
    <property type="match status" value="1"/>
</dbReference>
<feature type="binding site" evidence="6">
    <location>
        <begin position="208"/>
        <end position="209"/>
    </location>
    <ligand>
        <name>S-adenosyl-L-methionine</name>
        <dbReference type="ChEBI" id="CHEBI:59789"/>
    </ligand>
</feature>
<reference evidence="8 9" key="1">
    <citation type="submission" date="2019-07" db="EMBL/GenBank/DDBJ databases">
        <title>Draft genome for Aliikangiella sp. M105.</title>
        <authorList>
            <person name="Wang G."/>
        </authorList>
    </citation>
    <scope>NUCLEOTIDE SEQUENCE [LARGE SCALE GENOMIC DNA]</scope>
    <source>
        <strain evidence="8 9">M105</strain>
    </source>
</reference>
<dbReference type="PIRSF" id="PIRSF000410">
    <property type="entry name" value="CheR"/>
    <property type="match status" value="1"/>
</dbReference>
<feature type="binding site" evidence="6">
    <location>
        <position position="89"/>
    </location>
    <ligand>
        <name>S-adenosyl-L-methionine</name>
        <dbReference type="ChEBI" id="CHEBI:59789"/>
    </ligand>
</feature>
<evidence type="ECO:0000256" key="4">
    <source>
        <dbReference type="ARBA" id="ARBA00022691"/>
    </source>
</evidence>
<dbReference type="InterPro" id="IPR050903">
    <property type="entry name" value="Bact_Chemotaxis_MeTrfase"/>
</dbReference>
<feature type="binding site" evidence="6">
    <location>
        <position position="83"/>
    </location>
    <ligand>
        <name>S-adenosyl-L-methionine</name>
        <dbReference type="ChEBI" id="CHEBI:59789"/>
    </ligand>
</feature>
<dbReference type="PANTHER" id="PTHR24422">
    <property type="entry name" value="CHEMOTAXIS PROTEIN METHYLTRANSFERASE"/>
    <property type="match status" value="1"/>
</dbReference>
<dbReference type="Pfam" id="PF03705">
    <property type="entry name" value="CheR_N"/>
    <property type="match status" value="1"/>
</dbReference>
<organism evidence="8 9">
    <name type="scientific">Aliikangiella coralliicola</name>
    <dbReference type="NCBI Taxonomy" id="2592383"/>
    <lineage>
        <taxon>Bacteria</taxon>
        <taxon>Pseudomonadati</taxon>
        <taxon>Pseudomonadota</taxon>
        <taxon>Gammaproteobacteria</taxon>
        <taxon>Oceanospirillales</taxon>
        <taxon>Pleioneaceae</taxon>
        <taxon>Aliikangiella</taxon>
    </lineage>
</organism>
<dbReference type="InterPro" id="IPR022642">
    <property type="entry name" value="CheR_C"/>
</dbReference>
<dbReference type="AlphaFoldDB" id="A0A545UBA5"/>
<keyword evidence="9" id="KW-1185">Reference proteome</keyword>
<dbReference type="SUPFAM" id="SSF47757">
    <property type="entry name" value="Chemotaxis receptor methyltransferase CheR, N-terminal domain"/>
    <property type="match status" value="1"/>
</dbReference>
<dbReference type="SUPFAM" id="SSF53335">
    <property type="entry name" value="S-adenosyl-L-methionine-dependent methyltransferases"/>
    <property type="match status" value="1"/>
</dbReference>
<dbReference type="RefSeq" id="WP_142932638.1">
    <property type="nucleotide sequence ID" value="NZ_ML660166.1"/>
</dbReference>
<evidence type="ECO:0000259" key="7">
    <source>
        <dbReference type="PROSITE" id="PS50123"/>
    </source>
</evidence>
<evidence type="ECO:0000313" key="8">
    <source>
        <dbReference type="EMBL" id="TQV86713.1"/>
    </source>
</evidence>
<evidence type="ECO:0000256" key="3">
    <source>
        <dbReference type="ARBA" id="ARBA00022679"/>
    </source>
</evidence>
<dbReference type="InterPro" id="IPR029063">
    <property type="entry name" value="SAM-dependent_MTases_sf"/>
</dbReference>
<dbReference type="EMBL" id="VIKS01000010">
    <property type="protein sequence ID" value="TQV86713.1"/>
    <property type="molecule type" value="Genomic_DNA"/>
</dbReference>
<dbReference type="InterPro" id="IPR026024">
    <property type="entry name" value="Chemotaxis_MeTrfase_CheR"/>
</dbReference>
<keyword evidence="2 5" id="KW-0489">Methyltransferase</keyword>
<dbReference type="SMART" id="SM00138">
    <property type="entry name" value="MeTrc"/>
    <property type="match status" value="1"/>
</dbReference>
<feature type="binding site" evidence="6">
    <location>
        <begin position="225"/>
        <end position="226"/>
    </location>
    <ligand>
        <name>S-adenosyl-L-methionine</name>
        <dbReference type="ChEBI" id="CHEBI:59789"/>
    </ligand>
</feature>
<dbReference type="GO" id="GO:0008983">
    <property type="term" value="F:protein-glutamate O-methyltransferase activity"/>
    <property type="evidence" value="ECO:0007669"/>
    <property type="project" value="UniProtKB-EC"/>
</dbReference>